<dbReference type="EMBL" id="CP090958">
    <property type="protein sequence ID" value="WGW13929.1"/>
    <property type="molecule type" value="Genomic_DNA"/>
</dbReference>
<reference evidence="3 4" key="1">
    <citation type="submission" date="2023-05" db="EMBL/GenBank/DDBJ databases">
        <title>Lithophilousrod everest ZFBP1038 complete genpme.</title>
        <authorList>
            <person name="Tian M."/>
        </authorList>
    </citation>
    <scope>NUCLEOTIDE SEQUENCE [LARGE SCALE GENOMIC DNA]</scope>
    <source>
        <strain evidence="3 4">ZFBP1038</strain>
    </source>
</reference>
<dbReference type="SUPFAM" id="SSF51735">
    <property type="entry name" value="NAD(P)-binding Rossmann-fold domains"/>
    <property type="match status" value="1"/>
</dbReference>
<dbReference type="Proteomes" id="UP001209083">
    <property type="component" value="Chromosome"/>
</dbReference>
<evidence type="ECO:0000256" key="2">
    <source>
        <dbReference type="ARBA" id="ARBA00023002"/>
    </source>
</evidence>
<dbReference type="InterPro" id="IPR036291">
    <property type="entry name" value="NAD(P)-bd_dom_sf"/>
</dbReference>
<comment type="similarity">
    <text evidence="1">Belongs to the short-chain dehydrogenases/reductases (SDR) family.</text>
</comment>
<evidence type="ECO:0000313" key="4">
    <source>
        <dbReference type="Proteomes" id="UP001209083"/>
    </source>
</evidence>
<dbReference type="Gene3D" id="3.40.50.720">
    <property type="entry name" value="NAD(P)-binding Rossmann-like Domain"/>
    <property type="match status" value="1"/>
</dbReference>
<dbReference type="PRINTS" id="PR00080">
    <property type="entry name" value="SDRFAMILY"/>
</dbReference>
<evidence type="ECO:0000256" key="1">
    <source>
        <dbReference type="ARBA" id="ARBA00006484"/>
    </source>
</evidence>
<dbReference type="PANTHER" id="PTHR42760:SF5">
    <property type="entry name" value="2-DEHYDRO-3-DEOXY-D-GLUCONATE 5-DEHYDROGENASE"/>
    <property type="match status" value="1"/>
</dbReference>
<keyword evidence="2 3" id="KW-0560">Oxidoreductase</keyword>
<name>A0ABY8R0D5_9MICO</name>
<accession>A0ABY8R0D5</accession>
<keyword evidence="4" id="KW-1185">Reference proteome</keyword>
<dbReference type="InterPro" id="IPR002347">
    <property type="entry name" value="SDR_fam"/>
</dbReference>
<dbReference type="Pfam" id="PF13561">
    <property type="entry name" value="adh_short_C2"/>
    <property type="match status" value="1"/>
</dbReference>
<organism evidence="3 4">
    <name type="scientific">Saxibacter everestensis</name>
    <dbReference type="NCBI Taxonomy" id="2909229"/>
    <lineage>
        <taxon>Bacteria</taxon>
        <taxon>Bacillati</taxon>
        <taxon>Actinomycetota</taxon>
        <taxon>Actinomycetes</taxon>
        <taxon>Micrococcales</taxon>
        <taxon>Brevibacteriaceae</taxon>
        <taxon>Saxibacter</taxon>
    </lineage>
</organism>
<dbReference type="EC" id="1.1.1.127" evidence="3"/>
<dbReference type="PROSITE" id="PS00061">
    <property type="entry name" value="ADH_SHORT"/>
    <property type="match status" value="1"/>
</dbReference>
<dbReference type="InterPro" id="IPR011286">
    <property type="entry name" value="2-deoxy-D-gluc_3_DH"/>
</dbReference>
<proteinExistence type="inferred from homology"/>
<sequence>MSFSPAAFSLTGKTAVVTGARRGIGQEVAAALASAGADLILLARDTDLEATLSRIEALGRSARIVTADLESPEAAQRVATELAETVEVDILVNNAGMILRDDAVDYDYASWQRVLDVNLNSAWLLSQQIGAAMVARGSGKIVNIASLLSFQGGIRVPAYAASKHGIVGVTKALANEWAAANVQVNAIAPGYIATDNTEELQSDAARSAEIIGRIPAGRWGAAADIAGAAVFLSSPAADYINGHVLAVDGGWLAR</sequence>
<protein>
    <submittedName>
        <fullName evidence="3">2-dehydro-3-deoxy-D-gluconate 5-dehydrogenase KduD</fullName>
        <ecNumber evidence="3">1.1.1.127</ecNumber>
    </submittedName>
</protein>
<dbReference type="PRINTS" id="PR00081">
    <property type="entry name" value="GDHRDH"/>
</dbReference>
<gene>
    <name evidence="3" type="primary">kduD</name>
    <name evidence="3" type="ORF">LWF01_09380</name>
</gene>
<dbReference type="PANTHER" id="PTHR42760">
    <property type="entry name" value="SHORT-CHAIN DEHYDROGENASES/REDUCTASES FAMILY MEMBER"/>
    <property type="match status" value="1"/>
</dbReference>
<evidence type="ECO:0000313" key="3">
    <source>
        <dbReference type="EMBL" id="WGW13929.1"/>
    </source>
</evidence>
<dbReference type="RefSeq" id="WP_349640752.1">
    <property type="nucleotide sequence ID" value="NZ_CP090958.1"/>
</dbReference>
<dbReference type="GO" id="GO:0047001">
    <property type="term" value="F:2-dehydro-3-deoxy-D-gluconate 5-dehydrogenase activity"/>
    <property type="evidence" value="ECO:0007669"/>
    <property type="project" value="UniProtKB-EC"/>
</dbReference>
<dbReference type="NCBIfam" id="TIGR01832">
    <property type="entry name" value="kduD"/>
    <property type="match status" value="1"/>
</dbReference>
<dbReference type="InterPro" id="IPR020904">
    <property type="entry name" value="Sc_DH/Rdtase_CS"/>
</dbReference>